<dbReference type="HOGENOM" id="CLU_030571_4_0_1"/>
<keyword evidence="8" id="KW-0862">Zinc</keyword>
<dbReference type="SUPFAM" id="SSF56281">
    <property type="entry name" value="Metallo-hydrolase/oxidoreductase"/>
    <property type="match status" value="1"/>
</dbReference>
<reference evidence="11 12" key="1">
    <citation type="submission" date="2014-04" db="EMBL/GenBank/DDBJ databases">
        <authorList>
            <consortium name="DOE Joint Genome Institute"/>
            <person name="Kuo A."/>
            <person name="Girlanda M."/>
            <person name="Perotto S."/>
            <person name="Kohler A."/>
            <person name="Nagy L.G."/>
            <person name="Floudas D."/>
            <person name="Copeland A."/>
            <person name="Barry K.W."/>
            <person name="Cichocki N."/>
            <person name="Veneault-Fourrey C."/>
            <person name="LaButti K."/>
            <person name="Lindquist E.A."/>
            <person name="Lipzen A."/>
            <person name="Lundell T."/>
            <person name="Morin E."/>
            <person name="Murat C."/>
            <person name="Sun H."/>
            <person name="Tunlid A."/>
            <person name="Henrissat B."/>
            <person name="Grigoriev I.V."/>
            <person name="Hibbett D.S."/>
            <person name="Martin F."/>
            <person name="Nordberg H.P."/>
            <person name="Cantor M.N."/>
            <person name="Hua S.X."/>
        </authorList>
    </citation>
    <scope>NUCLEOTIDE SEQUENCE [LARGE SCALE GENOMIC DNA]</scope>
    <source>
        <strain evidence="11 12">MUT 4182</strain>
    </source>
</reference>
<keyword evidence="12" id="KW-1185">Reference proteome</keyword>
<gene>
    <name evidence="11" type="ORF">M407DRAFT_243833</name>
</gene>
<dbReference type="InterPro" id="IPR032282">
    <property type="entry name" value="HAGH_C"/>
</dbReference>
<evidence type="ECO:0000256" key="7">
    <source>
        <dbReference type="ARBA" id="ARBA00022801"/>
    </source>
</evidence>
<organism evidence="11 12">
    <name type="scientific">Tulasnella calospora MUT 4182</name>
    <dbReference type="NCBI Taxonomy" id="1051891"/>
    <lineage>
        <taxon>Eukaryota</taxon>
        <taxon>Fungi</taxon>
        <taxon>Dikarya</taxon>
        <taxon>Basidiomycota</taxon>
        <taxon>Agaricomycotina</taxon>
        <taxon>Agaricomycetes</taxon>
        <taxon>Cantharellales</taxon>
        <taxon>Tulasnellaceae</taxon>
        <taxon>Tulasnella</taxon>
    </lineage>
</organism>
<dbReference type="EMBL" id="KN823029">
    <property type="protein sequence ID" value="KIO26122.1"/>
    <property type="molecule type" value="Genomic_DNA"/>
</dbReference>
<evidence type="ECO:0000256" key="1">
    <source>
        <dbReference type="ARBA" id="ARBA00001623"/>
    </source>
</evidence>
<dbReference type="HAMAP" id="MF_01374">
    <property type="entry name" value="Glyoxalase_2"/>
    <property type="match status" value="1"/>
</dbReference>
<dbReference type="Pfam" id="PF16123">
    <property type="entry name" value="HAGH_C"/>
    <property type="match status" value="1"/>
</dbReference>
<dbReference type="GO" id="GO:0004416">
    <property type="term" value="F:hydroxyacylglutathione hydrolase activity"/>
    <property type="evidence" value="ECO:0007669"/>
    <property type="project" value="UniProtKB-EC"/>
</dbReference>
<comment type="cofactor">
    <cofactor evidence="2">
        <name>Zn(2+)</name>
        <dbReference type="ChEBI" id="CHEBI:29105"/>
    </cofactor>
</comment>
<evidence type="ECO:0000256" key="9">
    <source>
        <dbReference type="ARBA" id="ARBA00031044"/>
    </source>
</evidence>
<dbReference type="NCBIfam" id="TIGR03413">
    <property type="entry name" value="GSH_gloB"/>
    <property type="match status" value="1"/>
</dbReference>
<proteinExistence type="inferred from homology"/>
<evidence type="ECO:0000256" key="4">
    <source>
        <dbReference type="ARBA" id="ARBA00006759"/>
    </source>
</evidence>
<dbReference type="InterPro" id="IPR017782">
    <property type="entry name" value="Hydroxyacylglutathione_Hdrlase"/>
</dbReference>
<comment type="pathway">
    <text evidence="3">Secondary metabolite metabolism; methylglyoxal degradation; (R)-lactate from methylglyoxal: step 2/2.</text>
</comment>
<evidence type="ECO:0000256" key="6">
    <source>
        <dbReference type="ARBA" id="ARBA00022723"/>
    </source>
</evidence>
<dbReference type="STRING" id="1051891.A0A0C3LXE4"/>
<evidence type="ECO:0000256" key="2">
    <source>
        <dbReference type="ARBA" id="ARBA00001947"/>
    </source>
</evidence>
<feature type="domain" description="Metallo-beta-lactamase" evidence="10">
    <location>
        <begin position="11"/>
        <end position="172"/>
    </location>
</feature>
<protein>
    <recommendedName>
        <fullName evidence="5">hydroxyacylglutathione hydrolase</fullName>
        <ecNumber evidence="5">3.1.2.6</ecNumber>
    </recommendedName>
    <alternativeName>
        <fullName evidence="9">Glyoxalase II</fullName>
    </alternativeName>
</protein>
<dbReference type="GO" id="GO:0019243">
    <property type="term" value="P:methylglyoxal catabolic process to D-lactate via S-lactoyl-glutathione"/>
    <property type="evidence" value="ECO:0007669"/>
    <property type="project" value="InterPro"/>
</dbReference>
<name>A0A0C3LXE4_9AGAM</name>
<keyword evidence="7" id="KW-0378">Hydrolase</keyword>
<comment type="catalytic activity">
    <reaction evidence="1">
        <text>an S-(2-hydroxyacyl)glutathione + H2O = a 2-hydroxy carboxylate + glutathione + H(+)</text>
        <dbReference type="Rhea" id="RHEA:21864"/>
        <dbReference type="ChEBI" id="CHEBI:15377"/>
        <dbReference type="ChEBI" id="CHEBI:15378"/>
        <dbReference type="ChEBI" id="CHEBI:57925"/>
        <dbReference type="ChEBI" id="CHEBI:58896"/>
        <dbReference type="ChEBI" id="CHEBI:71261"/>
        <dbReference type="EC" id="3.1.2.6"/>
    </reaction>
</comment>
<dbReference type="OrthoDB" id="515692at2759"/>
<dbReference type="Pfam" id="PF00753">
    <property type="entry name" value="Lactamase_B"/>
    <property type="match status" value="1"/>
</dbReference>
<comment type="similarity">
    <text evidence="4">Belongs to the metallo-beta-lactamase superfamily. Glyoxalase II family.</text>
</comment>
<dbReference type="InterPro" id="IPR035680">
    <property type="entry name" value="Clx_II_MBL"/>
</dbReference>
<dbReference type="EC" id="3.1.2.6" evidence="5"/>
<keyword evidence="6" id="KW-0479">Metal-binding</keyword>
<dbReference type="InterPro" id="IPR036866">
    <property type="entry name" value="RibonucZ/Hydroxyglut_hydro"/>
</dbReference>
<evidence type="ECO:0000259" key="10">
    <source>
        <dbReference type="SMART" id="SM00849"/>
    </source>
</evidence>
<evidence type="ECO:0000256" key="8">
    <source>
        <dbReference type="ARBA" id="ARBA00022833"/>
    </source>
</evidence>
<evidence type="ECO:0000313" key="12">
    <source>
        <dbReference type="Proteomes" id="UP000054248"/>
    </source>
</evidence>
<dbReference type="SMART" id="SM00849">
    <property type="entry name" value="Lactamase_B"/>
    <property type="match status" value="1"/>
</dbReference>
<dbReference type="GO" id="GO:0046872">
    <property type="term" value="F:metal ion binding"/>
    <property type="evidence" value="ECO:0007669"/>
    <property type="project" value="UniProtKB-KW"/>
</dbReference>
<dbReference type="UniPathway" id="UPA00619">
    <property type="reaction ID" value="UER00676"/>
</dbReference>
<evidence type="ECO:0000256" key="5">
    <source>
        <dbReference type="ARBA" id="ARBA00011917"/>
    </source>
</evidence>
<accession>A0A0C3LXE4</accession>
<dbReference type="Proteomes" id="UP000054248">
    <property type="component" value="Unassembled WGS sequence"/>
</dbReference>
<dbReference type="AlphaFoldDB" id="A0A0C3LXE4"/>
<evidence type="ECO:0000256" key="3">
    <source>
        <dbReference type="ARBA" id="ARBA00004963"/>
    </source>
</evidence>
<dbReference type="PANTHER" id="PTHR11935:SF94">
    <property type="entry name" value="TENZING NORGAY, ISOFORM C"/>
    <property type="match status" value="1"/>
</dbReference>
<dbReference type="Gene3D" id="3.60.15.10">
    <property type="entry name" value="Ribonuclease Z/Hydroxyacylglutathione hydrolase-like"/>
    <property type="match status" value="1"/>
</dbReference>
<reference evidence="12" key="2">
    <citation type="submission" date="2015-01" db="EMBL/GenBank/DDBJ databases">
        <title>Evolutionary Origins and Diversification of the Mycorrhizal Mutualists.</title>
        <authorList>
            <consortium name="DOE Joint Genome Institute"/>
            <consortium name="Mycorrhizal Genomics Consortium"/>
            <person name="Kohler A."/>
            <person name="Kuo A."/>
            <person name="Nagy L.G."/>
            <person name="Floudas D."/>
            <person name="Copeland A."/>
            <person name="Barry K.W."/>
            <person name="Cichocki N."/>
            <person name="Veneault-Fourrey C."/>
            <person name="LaButti K."/>
            <person name="Lindquist E.A."/>
            <person name="Lipzen A."/>
            <person name="Lundell T."/>
            <person name="Morin E."/>
            <person name="Murat C."/>
            <person name="Riley R."/>
            <person name="Ohm R."/>
            <person name="Sun H."/>
            <person name="Tunlid A."/>
            <person name="Henrissat B."/>
            <person name="Grigoriev I.V."/>
            <person name="Hibbett D.S."/>
            <person name="Martin F."/>
        </authorList>
    </citation>
    <scope>NUCLEOTIDE SEQUENCE [LARGE SCALE GENOMIC DNA]</scope>
    <source>
        <strain evidence="12">MUT 4182</strain>
    </source>
</reference>
<dbReference type="PANTHER" id="PTHR11935">
    <property type="entry name" value="BETA LACTAMASE DOMAIN"/>
    <property type="match status" value="1"/>
</dbReference>
<sequence length="251" mass="27477">MKIIPVPVRSDNYAYLLVDEQTKEAAAIDIYDVPKVTAKAKEENVKITSLLTTHHHHDHSGGNDAFASQHPGIKIYGGSSRCPSMTDELKDGDSLKVGANITIKCMATPCHTQDSISYYVTDSKTNQKGVFTGDTLFIGGCGRFFEGTGAEMHKALSYLGTLPDDTLTYPGHEYTMSNFKFGISVEPENEAIKKGIKLAEENKITTGLTTIADEKQFNVFMRLDSEAVKNATGESQPDSIVDKLRTMKNNS</sequence>
<evidence type="ECO:0000313" key="11">
    <source>
        <dbReference type="EMBL" id="KIO26122.1"/>
    </source>
</evidence>
<dbReference type="InterPro" id="IPR001279">
    <property type="entry name" value="Metallo-B-lactamas"/>
</dbReference>
<dbReference type="CDD" id="cd07723">
    <property type="entry name" value="hydroxyacylglutathione_hydrolase_MBL-fold"/>
    <property type="match status" value="1"/>
</dbReference>